<dbReference type="EMBL" id="CP114588">
    <property type="protein sequence ID" value="WBA08724.1"/>
    <property type="molecule type" value="Genomic_DNA"/>
</dbReference>
<dbReference type="PANTHER" id="PTHR40074:SF2">
    <property type="entry name" value="O-ACETYLTRANSFERASE WECH"/>
    <property type="match status" value="1"/>
</dbReference>
<feature type="transmembrane region" description="Helical" evidence="7">
    <location>
        <begin position="156"/>
        <end position="176"/>
    </location>
</feature>
<evidence type="ECO:0000313" key="10">
    <source>
        <dbReference type="Proteomes" id="UP001164748"/>
    </source>
</evidence>
<evidence type="ECO:0000259" key="8">
    <source>
        <dbReference type="Pfam" id="PF01757"/>
    </source>
</evidence>
<dbReference type="RefSeq" id="WP_269579098.1">
    <property type="nucleotide sequence ID" value="NZ_CP114588.1"/>
</dbReference>
<gene>
    <name evidence="9" type="ORF">N8M53_00385</name>
</gene>
<evidence type="ECO:0000256" key="4">
    <source>
        <dbReference type="ARBA" id="ARBA00022692"/>
    </source>
</evidence>
<dbReference type="PANTHER" id="PTHR40074">
    <property type="entry name" value="O-ACETYLTRANSFERASE WECH"/>
    <property type="match status" value="1"/>
</dbReference>
<dbReference type="GO" id="GO:0016413">
    <property type="term" value="F:O-acetyltransferase activity"/>
    <property type="evidence" value="ECO:0007669"/>
    <property type="project" value="TreeGrafter"/>
</dbReference>
<evidence type="ECO:0000256" key="6">
    <source>
        <dbReference type="ARBA" id="ARBA00023136"/>
    </source>
</evidence>
<proteinExistence type="inferred from homology"/>
<keyword evidence="6 7" id="KW-0472">Membrane</keyword>
<evidence type="ECO:0000256" key="1">
    <source>
        <dbReference type="ARBA" id="ARBA00004651"/>
    </source>
</evidence>
<feature type="transmembrane region" description="Helical" evidence="7">
    <location>
        <begin position="207"/>
        <end position="225"/>
    </location>
</feature>
<keyword evidence="3" id="KW-1003">Cell membrane</keyword>
<protein>
    <submittedName>
        <fullName evidence="9">Acyltransferase</fullName>
    </submittedName>
</protein>
<dbReference type="AlphaFoldDB" id="A0AA47KKU5"/>
<evidence type="ECO:0000256" key="3">
    <source>
        <dbReference type="ARBA" id="ARBA00022475"/>
    </source>
</evidence>
<sequence length="336" mass="38494">MQQTKTQTHIDYLDLLRVLAAFFVVAIHVLGPYRFQIGDIALSDWVVAVGLNSASRWAVPIFIMISGLLLLSSTRPFSLRHFIRRRVMKVVIPFLVWSFAFACLSGLTPDGFSWQTFIETLEAAPDHETYYHLGFFYYYIPLLLWVPLLRPLLPRIPPWSVPLIGMVWIGVTAWYLTGADGWWRNDFILYGGYLWLGYWLHQAPRALSLWWGLGLLALGMTEYHVLTTSVAHQRYITEGWLSYTTVNTVLISAALFLAVRQWRAGKATPPWLATLSRYSLGIYLIHPVFLWPVRAYWPTLSPALVWIPLLTLYAFTGAALTTAALQRYRATAWLVP</sequence>
<name>A0AA47KKU5_9GAMM</name>
<feature type="transmembrane region" description="Helical" evidence="7">
    <location>
        <begin position="303"/>
        <end position="325"/>
    </location>
</feature>
<organism evidence="9 10">
    <name type="scientific">Salinivibrio kushneri</name>
    <dbReference type="NCBI Taxonomy" id="1908198"/>
    <lineage>
        <taxon>Bacteria</taxon>
        <taxon>Pseudomonadati</taxon>
        <taxon>Pseudomonadota</taxon>
        <taxon>Gammaproteobacteria</taxon>
        <taxon>Vibrionales</taxon>
        <taxon>Vibrionaceae</taxon>
        <taxon>Salinivibrio</taxon>
    </lineage>
</organism>
<comment type="subcellular location">
    <subcellularLocation>
        <location evidence="1">Cell membrane</location>
        <topology evidence="1">Multi-pass membrane protein</topology>
    </subcellularLocation>
</comment>
<feature type="transmembrane region" description="Helical" evidence="7">
    <location>
        <begin position="45"/>
        <end position="70"/>
    </location>
</feature>
<feature type="transmembrane region" description="Helical" evidence="7">
    <location>
        <begin position="129"/>
        <end position="149"/>
    </location>
</feature>
<dbReference type="GO" id="GO:0009246">
    <property type="term" value="P:enterobacterial common antigen biosynthetic process"/>
    <property type="evidence" value="ECO:0007669"/>
    <property type="project" value="TreeGrafter"/>
</dbReference>
<keyword evidence="9" id="KW-0012">Acyltransferase</keyword>
<keyword evidence="4 7" id="KW-0812">Transmembrane</keyword>
<comment type="similarity">
    <text evidence="2">Belongs to the acyltransferase 3 family.</text>
</comment>
<reference evidence="9" key="1">
    <citation type="submission" date="2022-09" db="EMBL/GenBank/DDBJ databases">
        <authorList>
            <person name="Li Z.-J."/>
        </authorList>
    </citation>
    <scope>NUCLEOTIDE SEQUENCE</scope>
    <source>
        <strain evidence="9">TGB11</strain>
    </source>
</reference>
<accession>A0AA47KKU5</accession>
<evidence type="ECO:0000256" key="7">
    <source>
        <dbReference type="SAM" id="Phobius"/>
    </source>
</evidence>
<keyword evidence="9" id="KW-0808">Transferase</keyword>
<feature type="transmembrane region" description="Helical" evidence="7">
    <location>
        <begin position="280"/>
        <end position="297"/>
    </location>
</feature>
<feature type="domain" description="Acyltransferase 3" evidence="8">
    <location>
        <begin position="11"/>
        <end position="321"/>
    </location>
</feature>
<evidence type="ECO:0000256" key="5">
    <source>
        <dbReference type="ARBA" id="ARBA00022989"/>
    </source>
</evidence>
<dbReference type="Proteomes" id="UP001164748">
    <property type="component" value="Chromosome"/>
</dbReference>
<feature type="transmembrane region" description="Helical" evidence="7">
    <location>
        <begin position="240"/>
        <end position="259"/>
    </location>
</feature>
<feature type="transmembrane region" description="Helical" evidence="7">
    <location>
        <begin position="90"/>
        <end position="109"/>
    </location>
</feature>
<feature type="transmembrane region" description="Helical" evidence="7">
    <location>
        <begin position="182"/>
        <end position="200"/>
    </location>
</feature>
<keyword evidence="5 7" id="KW-1133">Transmembrane helix</keyword>
<dbReference type="GO" id="GO:0005886">
    <property type="term" value="C:plasma membrane"/>
    <property type="evidence" value="ECO:0007669"/>
    <property type="project" value="UniProtKB-SubCell"/>
</dbReference>
<evidence type="ECO:0000256" key="2">
    <source>
        <dbReference type="ARBA" id="ARBA00007400"/>
    </source>
</evidence>
<evidence type="ECO:0000313" key="9">
    <source>
        <dbReference type="EMBL" id="WBA08724.1"/>
    </source>
</evidence>
<dbReference type="InterPro" id="IPR002656">
    <property type="entry name" value="Acyl_transf_3_dom"/>
</dbReference>
<dbReference type="Pfam" id="PF01757">
    <property type="entry name" value="Acyl_transf_3"/>
    <property type="match status" value="1"/>
</dbReference>
<feature type="transmembrane region" description="Helical" evidence="7">
    <location>
        <begin position="12"/>
        <end position="33"/>
    </location>
</feature>